<accession>A0ABD1MCE6</accession>
<name>A0ABD1MCE6_9FABA</name>
<feature type="compositionally biased region" description="Polar residues" evidence="1">
    <location>
        <begin position="191"/>
        <end position="201"/>
    </location>
</feature>
<proteinExistence type="predicted"/>
<feature type="compositionally biased region" description="Basic and acidic residues" evidence="1">
    <location>
        <begin position="105"/>
        <end position="120"/>
    </location>
</feature>
<gene>
    <name evidence="2" type="ORF">Fmac_014684</name>
</gene>
<evidence type="ECO:0000313" key="3">
    <source>
        <dbReference type="Proteomes" id="UP001603857"/>
    </source>
</evidence>
<evidence type="ECO:0000313" key="2">
    <source>
        <dbReference type="EMBL" id="KAL2333471.1"/>
    </source>
</evidence>
<reference evidence="2 3" key="1">
    <citation type="submission" date="2024-08" db="EMBL/GenBank/DDBJ databases">
        <title>Insights into the chromosomal genome structure of Flemingia macrophylla.</title>
        <authorList>
            <person name="Ding Y."/>
            <person name="Zhao Y."/>
            <person name="Bi W."/>
            <person name="Wu M."/>
            <person name="Zhao G."/>
            <person name="Gong Y."/>
            <person name="Li W."/>
            <person name="Zhang P."/>
        </authorList>
    </citation>
    <scope>NUCLEOTIDE SEQUENCE [LARGE SCALE GENOMIC DNA]</scope>
    <source>
        <strain evidence="2">DYQJB</strain>
        <tissue evidence="2">Leaf</tissue>
    </source>
</reference>
<organism evidence="2 3">
    <name type="scientific">Flemingia macrophylla</name>
    <dbReference type="NCBI Taxonomy" id="520843"/>
    <lineage>
        <taxon>Eukaryota</taxon>
        <taxon>Viridiplantae</taxon>
        <taxon>Streptophyta</taxon>
        <taxon>Embryophyta</taxon>
        <taxon>Tracheophyta</taxon>
        <taxon>Spermatophyta</taxon>
        <taxon>Magnoliopsida</taxon>
        <taxon>eudicotyledons</taxon>
        <taxon>Gunneridae</taxon>
        <taxon>Pentapetalae</taxon>
        <taxon>rosids</taxon>
        <taxon>fabids</taxon>
        <taxon>Fabales</taxon>
        <taxon>Fabaceae</taxon>
        <taxon>Papilionoideae</taxon>
        <taxon>50 kb inversion clade</taxon>
        <taxon>NPAAA clade</taxon>
        <taxon>indigoferoid/millettioid clade</taxon>
        <taxon>Phaseoleae</taxon>
        <taxon>Flemingia</taxon>
    </lineage>
</organism>
<sequence length="201" mass="21466">MKSLLSSSTSLFFFYNGSLPPLPNGSPSSLLSPNDSPSSQRLSTTAIFLNDSFFFLPSPNSLATLNDSTSHIFHSTNNQTFHSLSPSPPTSPSTLQPHPKTSRNTIHERATPSATTHDRPPPFAPSRSTLALDPYPASTLALQPPPDIPKPRLQPRSASVGLASTFSQWRARPSPLPSLSLATLAHPSHTQPPSSTLSIAP</sequence>
<keyword evidence="3" id="KW-1185">Reference proteome</keyword>
<comment type="caution">
    <text evidence="2">The sequence shown here is derived from an EMBL/GenBank/DDBJ whole genome shotgun (WGS) entry which is preliminary data.</text>
</comment>
<dbReference type="Proteomes" id="UP001603857">
    <property type="component" value="Unassembled WGS sequence"/>
</dbReference>
<evidence type="ECO:0000256" key="1">
    <source>
        <dbReference type="SAM" id="MobiDB-lite"/>
    </source>
</evidence>
<dbReference type="EMBL" id="JBGMDY010000005">
    <property type="protein sequence ID" value="KAL2333471.1"/>
    <property type="molecule type" value="Genomic_DNA"/>
</dbReference>
<feature type="region of interest" description="Disordered" evidence="1">
    <location>
        <begin position="77"/>
        <end position="201"/>
    </location>
</feature>
<protein>
    <submittedName>
        <fullName evidence="2">Uncharacterized protein</fullName>
    </submittedName>
</protein>
<dbReference type="AlphaFoldDB" id="A0ABD1MCE6"/>
<feature type="compositionally biased region" description="Low complexity" evidence="1">
    <location>
        <begin position="177"/>
        <end position="189"/>
    </location>
</feature>